<organism evidence="3 4">
    <name type="scientific">Xylaria bambusicola</name>
    <dbReference type="NCBI Taxonomy" id="326684"/>
    <lineage>
        <taxon>Eukaryota</taxon>
        <taxon>Fungi</taxon>
        <taxon>Dikarya</taxon>
        <taxon>Ascomycota</taxon>
        <taxon>Pezizomycotina</taxon>
        <taxon>Sordariomycetes</taxon>
        <taxon>Xylariomycetidae</taxon>
        <taxon>Xylariales</taxon>
        <taxon>Xylariaceae</taxon>
        <taxon>Xylaria</taxon>
    </lineage>
</organism>
<protein>
    <submittedName>
        <fullName evidence="3">Uncharacterized protein</fullName>
    </submittedName>
</protein>
<dbReference type="Proteomes" id="UP001305414">
    <property type="component" value="Unassembled WGS sequence"/>
</dbReference>
<reference evidence="3 4" key="1">
    <citation type="submission" date="2023-10" db="EMBL/GenBank/DDBJ databases">
        <title>Draft genome sequence of Xylaria bambusicola isolate GMP-LS, the root and basal stem rot pathogen of sugarcane in Indonesia.</title>
        <authorList>
            <person name="Selvaraj P."/>
            <person name="Muralishankar V."/>
            <person name="Muruganantham S."/>
            <person name="Sp S."/>
            <person name="Haryani S."/>
            <person name="Lau K.J.X."/>
            <person name="Naqvi N.I."/>
        </authorList>
    </citation>
    <scope>NUCLEOTIDE SEQUENCE [LARGE SCALE GENOMIC DNA]</scope>
    <source>
        <strain evidence="3">GMP-LS</strain>
    </source>
</reference>
<accession>A0AAN7UWF5</accession>
<comment type="caution">
    <text evidence="3">The sequence shown here is derived from an EMBL/GenBank/DDBJ whole genome shotgun (WGS) entry which is preliminary data.</text>
</comment>
<name>A0AAN7UWF5_9PEZI</name>
<feature type="region of interest" description="Disordered" evidence="1">
    <location>
        <begin position="1"/>
        <end position="20"/>
    </location>
</feature>
<sequence length="103" mass="10662">MTPSTPLPEDPLLPVGPPASSSPIPLLEPCSRLAVVATTAFTLVATVLSYVSRLAMEPISSPVRVSNTIIAASEKLTTKASPVADRGVIQVGEALEPSDLRIS</sequence>
<dbReference type="AlphaFoldDB" id="A0AAN7UWF5"/>
<feature type="compositionally biased region" description="Pro residues" evidence="1">
    <location>
        <begin position="1"/>
        <end position="17"/>
    </location>
</feature>
<keyword evidence="2" id="KW-1133">Transmembrane helix</keyword>
<keyword evidence="4" id="KW-1185">Reference proteome</keyword>
<evidence type="ECO:0000313" key="4">
    <source>
        <dbReference type="Proteomes" id="UP001305414"/>
    </source>
</evidence>
<keyword evidence="2" id="KW-0812">Transmembrane</keyword>
<dbReference type="EMBL" id="JAWHQM010000039">
    <property type="protein sequence ID" value="KAK5634201.1"/>
    <property type="molecule type" value="Genomic_DNA"/>
</dbReference>
<evidence type="ECO:0000256" key="2">
    <source>
        <dbReference type="SAM" id="Phobius"/>
    </source>
</evidence>
<evidence type="ECO:0000313" key="3">
    <source>
        <dbReference type="EMBL" id="KAK5634201.1"/>
    </source>
</evidence>
<keyword evidence="2" id="KW-0472">Membrane</keyword>
<gene>
    <name evidence="3" type="ORF">RRF57_009915</name>
</gene>
<feature type="transmembrane region" description="Helical" evidence="2">
    <location>
        <begin position="33"/>
        <end position="51"/>
    </location>
</feature>
<proteinExistence type="predicted"/>
<evidence type="ECO:0000256" key="1">
    <source>
        <dbReference type="SAM" id="MobiDB-lite"/>
    </source>
</evidence>